<dbReference type="OrthoDB" id="10025739at2759"/>
<accession>A0A9P4IMA4</accession>
<dbReference type="InterPro" id="IPR015419">
    <property type="entry name" value="CTAG/Pcc1"/>
</dbReference>
<evidence type="ECO:0000313" key="2">
    <source>
        <dbReference type="EMBL" id="KAF2102558.1"/>
    </source>
</evidence>
<dbReference type="GO" id="GO:0070525">
    <property type="term" value="P:tRNA threonylcarbamoyladenosine metabolic process"/>
    <property type="evidence" value="ECO:0007669"/>
    <property type="project" value="TreeGrafter"/>
</dbReference>
<organism evidence="2 3">
    <name type="scientific">Rhizodiscina lignyota</name>
    <dbReference type="NCBI Taxonomy" id="1504668"/>
    <lineage>
        <taxon>Eukaryota</taxon>
        <taxon>Fungi</taxon>
        <taxon>Dikarya</taxon>
        <taxon>Ascomycota</taxon>
        <taxon>Pezizomycotina</taxon>
        <taxon>Dothideomycetes</taxon>
        <taxon>Pleosporomycetidae</taxon>
        <taxon>Aulographales</taxon>
        <taxon>Rhizodiscinaceae</taxon>
        <taxon>Rhizodiscina</taxon>
    </lineage>
</organism>
<dbReference type="GO" id="GO:0000408">
    <property type="term" value="C:EKC/KEOPS complex"/>
    <property type="evidence" value="ECO:0007669"/>
    <property type="project" value="TreeGrafter"/>
</dbReference>
<name>A0A9P4IMA4_9PEZI</name>
<sequence length="138" mass="14636">MASNTEFPCVLDIHIPFPSGRHAAIALRALSVDPELSQFVRRSFSVKVPARSSSFDTNGNGASRENGARVDEASENSVLRVLYSATTPRMLRVATNGFFESLGVVLGAMEELDTDVLALPGKESVAGAQGLEALDGEV</sequence>
<reference evidence="2" key="1">
    <citation type="journal article" date="2020" name="Stud. Mycol.">
        <title>101 Dothideomycetes genomes: a test case for predicting lifestyles and emergence of pathogens.</title>
        <authorList>
            <person name="Haridas S."/>
            <person name="Albert R."/>
            <person name="Binder M."/>
            <person name="Bloem J."/>
            <person name="Labutti K."/>
            <person name="Salamov A."/>
            <person name="Andreopoulos B."/>
            <person name="Baker S."/>
            <person name="Barry K."/>
            <person name="Bills G."/>
            <person name="Bluhm B."/>
            <person name="Cannon C."/>
            <person name="Castanera R."/>
            <person name="Culley D."/>
            <person name="Daum C."/>
            <person name="Ezra D."/>
            <person name="Gonzalez J."/>
            <person name="Henrissat B."/>
            <person name="Kuo A."/>
            <person name="Liang C."/>
            <person name="Lipzen A."/>
            <person name="Lutzoni F."/>
            <person name="Magnuson J."/>
            <person name="Mondo S."/>
            <person name="Nolan M."/>
            <person name="Ohm R."/>
            <person name="Pangilinan J."/>
            <person name="Park H.-J."/>
            <person name="Ramirez L."/>
            <person name="Alfaro M."/>
            <person name="Sun H."/>
            <person name="Tritt A."/>
            <person name="Yoshinaga Y."/>
            <person name="Zwiers L.-H."/>
            <person name="Turgeon B."/>
            <person name="Goodwin S."/>
            <person name="Spatafora J."/>
            <person name="Crous P."/>
            <person name="Grigoriev I."/>
        </authorList>
    </citation>
    <scope>NUCLEOTIDE SEQUENCE</scope>
    <source>
        <strain evidence="2">CBS 133067</strain>
    </source>
</reference>
<dbReference type="PANTHER" id="PTHR31283:SF5">
    <property type="entry name" value="EKC_KEOPS COMPLEX SUBUNIT LAGE3"/>
    <property type="match status" value="1"/>
</dbReference>
<dbReference type="EMBL" id="ML978122">
    <property type="protein sequence ID" value="KAF2102558.1"/>
    <property type="molecule type" value="Genomic_DNA"/>
</dbReference>
<dbReference type="AlphaFoldDB" id="A0A9P4IMA4"/>
<dbReference type="PANTHER" id="PTHR31283">
    <property type="entry name" value="EKC/KEOPS COMPLEX SUBUNIT PCC1 FAMILY MEMBER"/>
    <property type="match status" value="1"/>
</dbReference>
<evidence type="ECO:0000256" key="1">
    <source>
        <dbReference type="ARBA" id="ARBA00007073"/>
    </source>
</evidence>
<comment type="similarity">
    <text evidence="1">Belongs to the CTAG/PCC1 family.</text>
</comment>
<gene>
    <name evidence="2" type="ORF">NA57DRAFT_71547</name>
</gene>
<dbReference type="Pfam" id="PF09341">
    <property type="entry name" value="Pcc1"/>
    <property type="match status" value="1"/>
</dbReference>
<protein>
    <submittedName>
        <fullName evidence="2">Pcc1-domain-containing protein</fullName>
    </submittedName>
</protein>
<dbReference type="Proteomes" id="UP000799772">
    <property type="component" value="Unassembled WGS sequence"/>
</dbReference>
<comment type="caution">
    <text evidence="2">The sequence shown here is derived from an EMBL/GenBank/DDBJ whole genome shotgun (WGS) entry which is preliminary data.</text>
</comment>
<dbReference type="Gene3D" id="3.30.310.50">
    <property type="entry name" value="Alpha-D-phosphohexomutase, C-terminal domain"/>
    <property type="match status" value="1"/>
</dbReference>
<keyword evidence="3" id="KW-1185">Reference proteome</keyword>
<evidence type="ECO:0000313" key="3">
    <source>
        <dbReference type="Proteomes" id="UP000799772"/>
    </source>
</evidence>
<proteinExistence type="inferred from homology"/>